<feature type="compositionally biased region" description="Low complexity" evidence="1">
    <location>
        <begin position="965"/>
        <end position="985"/>
    </location>
</feature>
<feature type="region of interest" description="Disordered" evidence="1">
    <location>
        <begin position="343"/>
        <end position="364"/>
    </location>
</feature>
<accession>A0A8J4BSC1</accession>
<feature type="compositionally biased region" description="Polar residues" evidence="1">
    <location>
        <begin position="790"/>
        <end position="804"/>
    </location>
</feature>
<feature type="region of interest" description="Disordered" evidence="1">
    <location>
        <begin position="615"/>
        <end position="650"/>
    </location>
</feature>
<reference evidence="2" key="1">
    <citation type="journal article" date="2021" name="Proc. Natl. Acad. Sci. U.S.A.">
        <title>Three genomes in the algal genus Volvox reveal the fate of a haploid sex-determining region after a transition to homothallism.</title>
        <authorList>
            <person name="Yamamoto K."/>
            <person name="Hamaji T."/>
            <person name="Kawai-Toyooka H."/>
            <person name="Matsuzaki R."/>
            <person name="Takahashi F."/>
            <person name="Nishimura Y."/>
            <person name="Kawachi M."/>
            <person name="Noguchi H."/>
            <person name="Minakuchi Y."/>
            <person name="Umen J.G."/>
            <person name="Toyoda A."/>
            <person name="Nozaki H."/>
        </authorList>
    </citation>
    <scope>NUCLEOTIDE SEQUENCE</scope>
    <source>
        <strain evidence="2">NIES-3780</strain>
    </source>
</reference>
<proteinExistence type="predicted"/>
<sequence>MDDPIRIFTVIRHPRKPGSGRQHPHRSFTLTTRHAEAVAVAIRQKYSHQRGAEPANDCAPLVTSSATGLVSPPKVDNLCQEHNKAPQQFAAPGAPDEATPTFEQEKCLDDRAGLGQYLRLRVPTVRRMGSGRKITPREFPLSVTLPKLRQTIASAQIQPKQSPGPSTLEALGLQQLQPTDLSPQPEATTTKPLPNIEDLIKISLDLAMSREESAIDAQKTPASQHGNGQPRTMAFAQLNRLTDAHTPARGCAAGPSLLARSLHHRSALYARTPIEGVPERFPWWGTPGNVVTGAAKLTPPDSRQQETCSKSKDVTPVEGVPERLFKRRRLSLLPQMQLQTAVASSGGAASRSPNAPGPKSVAFGEHSRLGTGVVGAATGERLAEDGSFRAVEATYGSTGAVSAAFEQPQAIACSTAAAATAACSHGISPGDHKAPETCMDICAGGFPTRNYTKEDAEQEDLTAAAAAASAAALSALRRLQELACAPDAVETEAAVRIVSLPSPSVHSEPSGVSNQGTPAAVKIKRLASAVEAAVHQVTETLRDLPRAEAQSLLRSGLPPHSSSVARRLAACVSPSGNPIGSCARAMESGDQRDLSEGQPGSADIIHRARIDALQFPSRTPSPMGGFRWSPNLRDPEPQLASGHTNGEDMVTPPIGATQVYFAGSFTAPAAIATSTTPGSNAKYRATAVKPSLVEAATSPFQTRDHEPAADAASAFPFSADNRSGTEESEESAGARMAQGHEISPGQSCDRSQDYSKDESPASSDNHSSQECGDGDAGSSSGDSEGLNGVPPTQSSSHNTEQASGDSMGRCEAEGAETSGGEIPESSRDESSGDENPESSGDESSGDENPESCGHCPEQISSDRSPHARDENRAIACTPAGAHHQDAACNGVLPGGPDVGEPEPDKLLASALRHDYDRWEAEDDDMAAEVVDLPELSDDPEQPLPPKAASQGLTKSAGMQGAAGKSRQSAGAQQRQALTTTAAGAAVSKPKRSAGAAQMATAAAGSDGQGTSKDRASQRDSYGRRKSLVAPNIGLVVDENGSRRSTRTRVRPLEYWRGEGKSYGRDHKTMPTVTTIMMRTPEPQWPLPSGKAEKSKRRARAKEVHADHDG</sequence>
<dbReference type="Proteomes" id="UP000747399">
    <property type="component" value="Unassembled WGS sequence"/>
</dbReference>
<keyword evidence="3" id="KW-1185">Reference proteome</keyword>
<feature type="region of interest" description="Disordered" evidence="1">
    <location>
        <begin position="918"/>
        <end position="1032"/>
    </location>
</feature>
<feature type="compositionally biased region" description="Acidic residues" evidence="1">
    <location>
        <begin position="831"/>
        <end position="849"/>
    </location>
</feature>
<feature type="compositionally biased region" description="Low complexity" evidence="1">
    <location>
        <begin position="993"/>
        <end position="1003"/>
    </location>
</feature>
<evidence type="ECO:0000313" key="3">
    <source>
        <dbReference type="Proteomes" id="UP000747399"/>
    </source>
</evidence>
<protein>
    <submittedName>
        <fullName evidence="2">Uncharacterized protein</fullName>
    </submittedName>
</protein>
<evidence type="ECO:0000313" key="2">
    <source>
        <dbReference type="EMBL" id="GIL68456.1"/>
    </source>
</evidence>
<comment type="caution">
    <text evidence="2">The sequence shown here is derived from an EMBL/GenBank/DDBJ whole genome shotgun (WGS) entry which is preliminary data.</text>
</comment>
<feature type="compositionally biased region" description="Basic and acidic residues" evidence="1">
    <location>
        <begin position="750"/>
        <end position="759"/>
    </location>
</feature>
<feature type="compositionally biased region" description="Low complexity" evidence="1">
    <location>
        <begin position="343"/>
        <end position="358"/>
    </location>
</feature>
<dbReference type="AlphaFoldDB" id="A0A8J4BSC1"/>
<feature type="compositionally biased region" description="Low complexity" evidence="1">
    <location>
        <begin position="709"/>
        <end position="720"/>
    </location>
</feature>
<organism evidence="2 3">
    <name type="scientific">Volvox africanus</name>
    <dbReference type="NCBI Taxonomy" id="51714"/>
    <lineage>
        <taxon>Eukaryota</taxon>
        <taxon>Viridiplantae</taxon>
        <taxon>Chlorophyta</taxon>
        <taxon>core chlorophytes</taxon>
        <taxon>Chlorophyceae</taxon>
        <taxon>CS clade</taxon>
        <taxon>Chlamydomonadales</taxon>
        <taxon>Volvocaceae</taxon>
        <taxon>Volvox</taxon>
    </lineage>
</organism>
<evidence type="ECO:0000256" key="1">
    <source>
        <dbReference type="SAM" id="MobiDB-lite"/>
    </source>
</evidence>
<gene>
    <name evidence="2" type="ORF">Vafri_21726</name>
</gene>
<name>A0A8J4BSC1_9CHLO</name>
<dbReference type="EMBL" id="BNCO01000118">
    <property type="protein sequence ID" value="GIL68456.1"/>
    <property type="molecule type" value="Genomic_DNA"/>
</dbReference>
<feature type="compositionally biased region" description="Polar residues" evidence="1">
    <location>
        <begin position="760"/>
        <end position="770"/>
    </location>
</feature>
<feature type="region of interest" description="Disordered" evidence="1">
    <location>
        <begin position="1078"/>
        <end position="1109"/>
    </location>
</feature>
<feature type="compositionally biased region" description="Basic and acidic residues" evidence="1">
    <location>
        <begin position="1100"/>
        <end position="1109"/>
    </location>
</feature>
<feature type="compositionally biased region" description="Basic and acidic residues" evidence="1">
    <location>
        <begin position="1011"/>
        <end position="1022"/>
    </location>
</feature>
<feature type="compositionally biased region" description="Basic and acidic residues" evidence="1">
    <location>
        <begin position="863"/>
        <end position="872"/>
    </location>
</feature>
<feature type="region of interest" description="Disordered" evidence="1">
    <location>
        <begin position="700"/>
        <end position="904"/>
    </location>
</feature>